<feature type="chain" id="PRO_5039335597" evidence="2">
    <location>
        <begin position="24"/>
        <end position="530"/>
    </location>
</feature>
<organism evidence="4 5">
    <name type="scientific">Candidatus Faecivivens stercoravium</name>
    <dbReference type="NCBI Taxonomy" id="2840803"/>
    <lineage>
        <taxon>Bacteria</taxon>
        <taxon>Bacillati</taxon>
        <taxon>Bacillota</taxon>
        <taxon>Clostridia</taxon>
        <taxon>Eubacteriales</taxon>
        <taxon>Oscillospiraceae</taxon>
        <taxon>Oscillospiraceae incertae sedis</taxon>
        <taxon>Candidatus Faecivivens</taxon>
    </lineage>
</organism>
<evidence type="ECO:0000313" key="5">
    <source>
        <dbReference type="Proteomes" id="UP000824241"/>
    </source>
</evidence>
<evidence type="ECO:0000256" key="1">
    <source>
        <dbReference type="SAM" id="MobiDB-lite"/>
    </source>
</evidence>
<feature type="domain" description="DUF3502" evidence="3">
    <location>
        <begin position="457"/>
        <end position="524"/>
    </location>
</feature>
<evidence type="ECO:0000256" key="2">
    <source>
        <dbReference type="SAM" id="SignalP"/>
    </source>
</evidence>
<protein>
    <submittedName>
        <fullName evidence="4">ABC transporter substrate-binding protein</fullName>
    </submittedName>
</protein>
<reference evidence="4" key="1">
    <citation type="submission" date="2020-10" db="EMBL/GenBank/DDBJ databases">
        <authorList>
            <person name="Gilroy R."/>
        </authorList>
    </citation>
    <scope>NUCLEOTIDE SEQUENCE</scope>
    <source>
        <strain evidence="4">CHK189-12415</strain>
    </source>
</reference>
<sequence>MKKRIFCALMAAGMMALSFTACSSDGGSSSSTDSSSSGSSSESTASGSSETASTGDTAPGVDMEGDPYHVTFMYLNISEGEGYDEVSAAVNELSLSEINMETELLPVSYGTWASTLQTMLASNEQLDLFMDTINNAPTSIVSGYIADWNEYMDYIPDVSSYYGDEMQAGMVGDFMATIGTVKERPNNSGIICRTDIMEEVGYSLEDFADVDPDNPASYDVFDEMFAAVKAAYPDMTAIAGQQALPSLCTFDSLSDSFGVLEDRGQTTTVTNYYESQQFKDLVTISKRWYDAGYYSADAVTNQDTGETLLKAGNLFSFFVGIKPNTAQEKLAQTGYEVTVIPVAGQTVYSSYGYNAFGFYLANASEDKAKAAAYYNWAFQSGDFHDLINWGIEGVDWVEDENGQAAFPEGMDGQNYRYHNDLGWIYPNQTAGHTWAGNPENIWEMYEEDTASAVKSLAFGFTYDPSNVTDQVIACTAVNSQYQKTLWFGAVDDVDAAIATYNEALYGAGLQTIIDEKQAQLDAWLQENGNA</sequence>
<feature type="compositionally biased region" description="Low complexity" evidence="1">
    <location>
        <begin position="27"/>
        <end position="58"/>
    </location>
</feature>
<dbReference type="AlphaFoldDB" id="A0A9D1DZG7"/>
<dbReference type="Pfam" id="PF12010">
    <property type="entry name" value="DUF3502"/>
    <property type="match status" value="1"/>
</dbReference>
<keyword evidence="2" id="KW-0732">Signal</keyword>
<dbReference type="Proteomes" id="UP000824241">
    <property type="component" value="Unassembled WGS sequence"/>
</dbReference>
<gene>
    <name evidence="4" type="ORF">IAB37_09615</name>
</gene>
<proteinExistence type="predicted"/>
<feature type="signal peptide" evidence="2">
    <location>
        <begin position="1"/>
        <end position="23"/>
    </location>
</feature>
<dbReference type="PROSITE" id="PS51257">
    <property type="entry name" value="PROKAR_LIPOPROTEIN"/>
    <property type="match status" value="1"/>
</dbReference>
<name>A0A9D1DZG7_9FIRM</name>
<comment type="caution">
    <text evidence="4">The sequence shown here is derived from an EMBL/GenBank/DDBJ whole genome shotgun (WGS) entry which is preliminary data.</text>
</comment>
<dbReference type="SUPFAM" id="SSF53850">
    <property type="entry name" value="Periplasmic binding protein-like II"/>
    <property type="match status" value="1"/>
</dbReference>
<accession>A0A9D1DZG7</accession>
<dbReference type="EMBL" id="DVHA01000312">
    <property type="protein sequence ID" value="HIR61817.1"/>
    <property type="molecule type" value="Genomic_DNA"/>
</dbReference>
<evidence type="ECO:0000313" key="4">
    <source>
        <dbReference type="EMBL" id="HIR61817.1"/>
    </source>
</evidence>
<evidence type="ECO:0000259" key="3">
    <source>
        <dbReference type="Pfam" id="PF12010"/>
    </source>
</evidence>
<feature type="region of interest" description="Disordered" evidence="1">
    <location>
        <begin position="27"/>
        <end position="61"/>
    </location>
</feature>
<dbReference type="InterPro" id="IPR022627">
    <property type="entry name" value="DUF3502"/>
</dbReference>
<dbReference type="Gene3D" id="3.40.190.10">
    <property type="entry name" value="Periplasmic binding protein-like II"/>
    <property type="match status" value="2"/>
</dbReference>
<reference evidence="4" key="2">
    <citation type="journal article" date="2021" name="PeerJ">
        <title>Extensive microbial diversity within the chicken gut microbiome revealed by metagenomics and culture.</title>
        <authorList>
            <person name="Gilroy R."/>
            <person name="Ravi A."/>
            <person name="Getino M."/>
            <person name="Pursley I."/>
            <person name="Horton D.L."/>
            <person name="Alikhan N.F."/>
            <person name="Baker D."/>
            <person name="Gharbi K."/>
            <person name="Hall N."/>
            <person name="Watson M."/>
            <person name="Adriaenssens E.M."/>
            <person name="Foster-Nyarko E."/>
            <person name="Jarju S."/>
            <person name="Secka A."/>
            <person name="Antonio M."/>
            <person name="Oren A."/>
            <person name="Chaudhuri R.R."/>
            <person name="La Ragione R."/>
            <person name="Hildebrand F."/>
            <person name="Pallen M.J."/>
        </authorList>
    </citation>
    <scope>NUCLEOTIDE SEQUENCE</scope>
    <source>
        <strain evidence="4">CHK189-12415</strain>
    </source>
</reference>